<keyword evidence="2" id="KW-1185">Reference proteome</keyword>
<proteinExistence type="predicted"/>
<organism evidence="1 2">
    <name type="scientific">Vespula vulgaris</name>
    <name type="common">Yellow jacket</name>
    <name type="synonym">Wasp</name>
    <dbReference type="NCBI Taxonomy" id="7454"/>
    <lineage>
        <taxon>Eukaryota</taxon>
        <taxon>Metazoa</taxon>
        <taxon>Ecdysozoa</taxon>
        <taxon>Arthropoda</taxon>
        <taxon>Hexapoda</taxon>
        <taxon>Insecta</taxon>
        <taxon>Pterygota</taxon>
        <taxon>Neoptera</taxon>
        <taxon>Endopterygota</taxon>
        <taxon>Hymenoptera</taxon>
        <taxon>Apocrita</taxon>
        <taxon>Aculeata</taxon>
        <taxon>Vespoidea</taxon>
        <taxon>Vespidae</taxon>
        <taxon>Vespinae</taxon>
        <taxon>Vespula</taxon>
    </lineage>
</organism>
<gene>
    <name evidence="1" type="ORF">HZH66_014682</name>
</gene>
<dbReference type="Proteomes" id="UP000614350">
    <property type="component" value="Unassembled WGS sequence"/>
</dbReference>
<dbReference type="AlphaFoldDB" id="A0A834IYK8"/>
<dbReference type="EMBL" id="JACSEA010000023">
    <property type="protein sequence ID" value="KAF7379311.1"/>
    <property type="molecule type" value="Genomic_DNA"/>
</dbReference>
<accession>A0A834IYK8</accession>
<sequence length="148" mass="17378">MAITTDLLETDIVLFYSATSEWWYEAREYIPSKGPSYQKLYMYLNMCRNTVNGIGNDKERRGVLIDVEEEEEGKGDTEDEEVRGKASDYESIIVYDSFDDRYYLDDDHSTNKFNSNKNDVGLWPIIDFANLYLISKIFNTVYRKNEVE</sequence>
<reference evidence="1" key="1">
    <citation type="journal article" date="2020" name="G3 (Bethesda)">
        <title>High-Quality Assemblies for Three Invasive Social Wasps from the &lt;i&gt;Vespula&lt;/i&gt; Genus.</title>
        <authorList>
            <person name="Harrop T.W.R."/>
            <person name="Guhlin J."/>
            <person name="McLaughlin G.M."/>
            <person name="Permina E."/>
            <person name="Stockwell P."/>
            <person name="Gilligan J."/>
            <person name="Le Lec M.F."/>
            <person name="Gruber M.A.M."/>
            <person name="Quinn O."/>
            <person name="Lovegrove M."/>
            <person name="Duncan E.J."/>
            <person name="Remnant E.J."/>
            <person name="Van Eeckhoven J."/>
            <person name="Graham B."/>
            <person name="Knapp R.A."/>
            <person name="Langford K.W."/>
            <person name="Kronenberg Z."/>
            <person name="Press M.O."/>
            <person name="Eacker S.M."/>
            <person name="Wilson-Rankin E.E."/>
            <person name="Purcell J."/>
            <person name="Lester P.J."/>
            <person name="Dearden P.K."/>
        </authorList>
    </citation>
    <scope>NUCLEOTIDE SEQUENCE</scope>
    <source>
        <strain evidence="1">Marl-1</strain>
    </source>
</reference>
<evidence type="ECO:0000313" key="2">
    <source>
        <dbReference type="Proteomes" id="UP000614350"/>
    </source>
</evidence>
<comment type="caution">
    <text evidence="1">The sequence shown here is derived from an EMBL/GenBank/DDBJ whole genome shotgun (WGS) entry which is preliminary data.</text>
</comment>
<name>A0A834IYK8_VESVU</name>
<evidence type="ECO:0000313" key="1">
    <source>
        <dbReference type="EMBL" id="KAF7379311.1"/>
    </source>
</evidence>
<protein>
    <submittedName>
        <fullName evidence="1">Uncharacterized protein</fullName>
    </submittedName>
</protein>